<feature type="signal peptide" evidence="6">
    <location>
        <begin position="1"/>
        <end position="26"/>
    </location>
</feature>
<gene>
    <name evidence="9" type="primary">lfpB</name>
    <name evidence="9" type="ORF">SUTMEG_10780</name>
</gene>
<reference evidence="9 10" key="1">
    <citation type="journal article" date="2018" name="Int. J. Syst. Evol. Microbiol.">
        <title>Mesosutterella multiformis gen. nov., sp. nov., a member of the family Sutterellaceae and Sutterella megalosphaeroides sp. nov., isolated from human faeces.</title>
        <authorList>
            <person name="Sakamoto M."/>
            <person name="Ikeyama N."/>
            <person name="Kunihiro T."/>
            <person name="Iino T."/>
            <person name="Yuki M."/>
            <person name="Ohkuma M."/>
        </authorList>
    </citation>
    <scope>NUCLEOTIDE SEQUENCE [LARGE SCALE GENOMIC DNA]</scope>
    <source>
        <strain evidence="9 10">6FBBBH3</strain>
    </source>
</reference>
<dbReference type="InterPro" id="IPR050643">
    <property type="entry name" value="Periplasmic_pilus_chap"/>
</dbReference>
<keyword evidence="3 6" id="KW-0732">Signal</keyword>
<evidence type="ECO:0000256" key="6">
    <source>
        <dbReference type="SAM" id="SignalP"/>
    </source>
</evidence>
<comment type="similarity">
    <text evidence="2">Belongs to the periplasmic pilus chaperone family.</text>
</comment>
<protein>
    <submittedName>
        <fullName evidence="9">Fimbrial chaperone protein</fullName>
    </submittedName>
</protein>
<dbReference type="InterPro" id="IPR016148">
    <property type="entry name" value="Pili_assmbl_chaperone_C"/>
</dbReference>
<evidence type="ECO:0000259" key="8">
    <source>
        <dbReference type="Pfam" id="PF02753"/>
    </source>
</evidence>
<dbReference type="SUPFAM" id="SSF49354">
    <property type="entry name" value="PapD-like"/>
    <property type="match status" value="1"/>
</dbReference>
<keyword evidence="4" id="KW-0574">Periplasm</keyword>
<feature type="domain" description="Pili assembly chaperone C-terminal" evidence="8">
    <location>
        <begin position="181"/>
        <end position="240"/>
    </location>
</feature>
<dbReference type="PANTHER" id="PTHR30251">
    <property type="entry name" value="PILUS ASSEMBLY CHAPERONE"/>
    <property type="match status" value="1"/>
</dbReference>
<dbReference type="OrthoDB" id="9131059at2"/>
<evidence type="ECO:0000256" key="5">
    <source>
        <dbReference type="ARBA" id="ARBA00023186"/>
    </source>
</evidence>
<dbReference type="GO" id="GO:0030288">
    <property type="term" value="C:outer membrane-bounded periplasmic space"/>
    <property type="evidence" value="ECO:0007669"/>
    <property type="project" value="InterPro"/>
</dbReference>
<sequence>MSFSPFLRRLLGFFAAILLALGTASAADPVSSGKRGLGVDLTRIIIDAKNKNASSGSLLFSNHSQTNYVSRNRLLDYFTRRPAEAAVISPPMMLLPPGRQSRVTATVTRPDLLPEDRESLFLYESVAVPGTVTNGRNPENSVRINIATTVKVYYRPKGIDADMNRAIEHLVWKRDAEGFTVTNDTPVHVSITRVTFEGDAVLETPLVVKPFESARIEVPELPAGRGKLQYGCVNDYGAVVVTERHL</sequence>
<organism evidence="9 10">
    <name type="scientific">Sutterella megalosphaeroides</name>
    <dbReference type="NCBI Taxonomy" id="2494234"/>
    <lineage>
        <taxon>Bacteria</taxon>
        <taxon>Pseudomonadati</taxon>
        <taxon>Pseudomonadota</taxon>
        <taxon>Betaproteobacteria</taxon>
        <taxon>Burkholderiales</taxon>
        <taxon>Sutterellaceae</taxon>
        <taxon>Sutterella</taxon>
    </lineage>
</organism>
<dbReference type="GO" id="GO:0071555">
    <property type="term" value="P:cell wall organization"/>
    <property type="evidence" value="ECO:0007669"/>
    <property type="project" value="InterPro"/>
</dbReference>
<comment type="subcellular location">
    <subcellularLocation>
        <location evidence="1">Periplasm</location>
    </subcellularLocation>
</comment>
<dbReference type="EMBL" id="AP018786">
    <property type="protein sequence ID" value="BBF23187.1"/>
    <property type="molecule type" value="Genomic_DNA"/>
</dbReference>
<accession>A0A2Z6IC07</accession>
<evidence type="ECO:0000256" key="4">
    <source>
        <dbReference type="ARBA" id="ARBA00022764"/>
    </source>
</evidence>
<evidence type="ECO:0000256" key="3">
    <source>
        <dbReference type="ARBA" id="ARBA00022729"/>
    </source>
</evidence>
<evidence type="ECO:0000313" key="9">
    <source>
        <dbReference type="EMBL" id="BBF23187.1"/>
    </source>
</evidence>
<evidence type="ECO:0000256" key="2">
    <source>
        <dbReference type="ARBA" id="ARBA00007399"/>
    </source>
</evidence>
<dbReference type="RefSeq" id="WP_120176818.1">
    <property type="nucleotide sequence ID" value="NZ_AP018786.1"/>
</dbReference>
<dbReference type="Proteomes" id="UP000271003">
    <property type="component" value="Chromosome"/>
</dbReference>
<dbReference type="InterPro" id="IPR001829">
    <property type="entry name" value="Pili_assmbl_chaperone_bac"/>
</dbReference>
<feature type="chain" id="PRO_5016430782" evidence="6">
    <location>
        <begin position="27"/>
        <end position="246"/>
    </location>
</feature>
<dbReference type="InterPro" id="IPR013783">
    <property type="entry name" value="Ig-like_fold"/>
</dbReference>
<feature type="domain" description="Pili assembly chaperone N-terminal" evidence="7">
    <location>
        <begin position="37"/>
        <end position="159"/>
    </location>
</feature>
<dbReference type="AlphaFoldDB" id="A0A2Z6IC07"/>
<dbReference type="KEGG" id="sutt:SUTMEG_10780"/>
<dbReference type="Gene3D" id="2.60.40.10">
    <property type="entry name" value="Immunoglobulins"/>
    <property type="match status" value="2"/>
</dbReference>
<dbReference type="Pfam" id="PF02753">
    <property type="entry name" value="PapD_C"/>
    <property type="match status" value="1"/>
</dbReference>
<evidence type="ECO:0000313" key="10">
    <source>
        <dbReference type="Proteomes" id="UP000271003"/>
    </source>
</evidence>
<dbReference type="SUPFAM" id="SSF49584">
    <property type="entry name" value="Periplasmic chaperone C-domain"/>
    <property type="match status" value="1"/>
</dbReference>
<proteinExistence type="inferred from homology"/>
<dbReference type="PANTHER" id="PTHR30251:SF2">
    <property type="entry name" value="FIMBRIAL CHAPERONE YADV-RELATED"/>
    <property type="match status" value="1"/>
</dbReference>
<dbReference type="PRINTS" id="PR00969">
    <property type="entry name" value="CHAPERONPILI"/>
</dbReference>
<dbReference type="InterPro" id="IPR036316">
    <property type="entry name" value="Pili_assmbl_chap_C_dom_sf"/>
</dbReference>
<dbReference type="InterPro" id="IPR008962">
    <property type="entry name" value="PapD-like_sf"/>
</dbReference>
<keyword evidence="10" id="KW-1185">Reference proteome</keyword>
<evidence type="ECO:0000259" key="7">
    <source>
        <dbReference type="Pfam" id="PF00345"/>
    </source>
</evidence>
<name>A0A2Z6IC07_9BURK</name>
<dbReference type="Pfam" id="PF00345">
    <property type="entry name" value="PapD_N"/>
    <property type="match status" value="1"/>
</dbReference>
<dbReference type="InterPro" id="IPR016147">
    <property type="entry name" value="Pili_assmbl_chaperone_N"/>
</dbReference>
<keyword evidence="5" id="KW-0143">Chaperone</keyword>
<evidence type="ECO:0000256" key="1">
    <source>
        <dbReference type="ARBA" id="ARBA00004418"/>
    </source>
</evidence>